<protein>
    <submittedName>
        <fullName evidence="1">Uncharacterized protein</fullName>
    </submittedName>
</protein>
<gene>
    <name evidence="1" type="ORF">SAMN04489841_3944</name>
</gene>
<accession>A0A1H9PQL8</accession>
<keyword evidence="2" id="KW-1185">Reference proteome</keyword>
<name>A0A1H9PQL8_9EURY</name>
<evidence type="ECO:0000313" key="2">
    <source>
        <dbReference type="Proteomes" id="UP000199114"/>
    </source>
</evidence>
<dbReference type="EMBL" id="FOFD01000006">
    <property type="protein sequence ID" value="SER50467.1"/>
    <property type="molecule type" value="Genomic_DNA"/>
</dbReference>
<sequence length="352" mass="41558">MTTGVTNFIKIDEVRQEIDSTYPNPGNDAESELEVENNGYGHRLIGDAFEFLCKVLLYRRCSEVIIPWRRTFGDSQRRFPPDETPPIGVQKFDGWKWEDEYVGVSSREEWEEMMDDRPEWDQRSPVKWTEDEELTKLAEQYVETGMNTEGVVKAALVNAGWKPSDTVHSWINREAFEEDILKEMEALFRLLRESEWTDGESVFVRPAFGGHRHILPGEGDFIVDDLLVDIKTTENRSFTNSFWRQLLMYYVLSDVQRVLHEVDGRTYGKESFEGKYPEINRVGIYYARYGELQTVDMEEVIDDRERYEEFRAWVVDRAIEENRHAQHDYSAIRAALTEPYDYKKQRTLFDDY</sequence>
<dbReference type="AlphaFoldDB" id="A0A1H9PQL8"/>
<reference evidence="2" key="1">
    <citation type="submission" date="2016-10" db="EMBL/GenBank/DDBJ databases">
        <authorList>
            <person name="Varghese N."/>
            <person name="Submissions S."/>
        </authorList>
    </citation>
    <scope>NUCLEOTIDE SEQUENCE [LARGE SCALE GENOMIC DNA]</scope>
    <source>
        <strain evidence="2">DSM 25055</strain>
    </source>
</reference>
<proteinExistence type="predicted"/>
<evidence type="ECO:0000313" key="1">
    <source>
        <dbReference type="EMBL" id="SER50467.1"/>
    </source>
</evidence>
<organism evidence="1 2">
    <name type="scientific">Natrinema salaciae</name>
    <dbReference type="NCBI Taxonomy" id="1186196"/>
    <lineage>
        <taxon>Archaea</taxon>
        <taxon>Methanobacteriati</taxon>
        <taxon>Methanobacteriota</taxon>
        <taxon>Stenosarchaea group</taxon>
        <taxon>Halobacteria</taxon>
        <taxon>Halobacteriales</taxon>
        <taxon>Natrialbaceae</taxon>
        <taxon>Natrinema</taxon>
    </lineage>
</organism>
<dbReference type="RefSeq" id="WP_090620800.1">
    <property type="nucleotide sequence ID" value="NZ_FOFD01000006.1"/>
</dbReference>
<dbReference type="Proteomes" id="UP000199114">
    <property type="component" value="Unassembled WGS sequence"/>
</dbReference>
<dbReference type="OrthoDB" id="193100at2157"/>